<evidence type="ECO:0000313" key="1">
    <source>
        <dbReference type="EMBL" id="VEN42865.1"/>
    </source>
</evidence>
<protein>
    <submittedName>
        <fullName evidence="1">Uncharacterized protein</fullName>
    </submittedName>
</protein>
<sequence>MLRCQNSACGITARHIWLQQYLSNIIGGLNLPSFVLGHLADRPDNLPERKYVRLVSKTSVYCFVMNWILFVCQKSSMTYLGSGIQLVTLVCCVNKIRWVADFSGDTLNTK</sequence>
<evidence type="ECO:0000313" key="2">
    <source>
        <dbReference type="Proteomes" id="UP000410492"/>
    </source>
</evidence>
<reference evidence="1 2" key="1">
    <citation type="submission" date="2019-01" db="EMBL/GenBank/DDBJ databases">
        <authorList>
            <person name="Sayadi A."/>
        </authorList>
    </citation>
    <scope>NUCLEOTIDE SEQUENCE [LARGE SCALE GENOMIC DNA]</scope>
</reference>
<keyword evidence="2" id="KW-1185">Reference proteome</keyword>
<gene>
    <name evidence="1" type="ORF">CALMAC_LOCUS6206</name>
</gene>
<name>A0A653C4S8_CALMS</name>
<accession>A0A653C4S8</accession>
<organism evidence="1 2">
    <name type="scientific">Callosobruchus maculatus</name>
    <name type="common">Southern cowpea weevil</name>
    <name type="synonym">Pulse bruchid</name>
    <dbReference type="NCBI Taxonomy" id="64391"/>
    <lineage>
        <taxon>Eukaryota</taxon>
        <taxon>Metazoa</taxon>
        <taxon>Ecdysozoa</taxon>
        <taxon>Arthropoda</taxon>
        <taxon>Hexapoda</taxon>
        <taxon>Insecta</taxon>
        <taxon>Pterygota</taxon>
        <taxon>Neoptera</taxon>
        <taxon>Endopterygota</taxon>
        <taxon>Coleoptera</taxon>
        <taxon>Polyphaga</taxon>
        <taxon>Cucujiformia</taxon>
        <taxon>Chrysomeloidea</taxon>
        <taxon>Chrysomelidae</taxon>
        <taxon>Bruchinae</taxon>
        <taxon>Bruchini</taxon>
        <taxon>Callosobruchus</taxon>
    </lineage>
</organism>
<proteinExistence type="predicted"/>
<dbReference type="AlphaFoldDB" id="A0A653C4S8"/>
<dbReference type="Proteomes" id="UP000410492">
    <property type="component" value="Unassembled WGS sequence"/>
</dbReference>
<dbReference type="EMBL" id="CAACVG010006970">
    <property type="protein sequence ID" value="VEN42865.1"/>
    <property type="molecule type" value="Genomic_DNA"/>
</dbReference>